<feature type="compositionally biased region" description="Basic and acidic residues" evidence="1">
    <location>
        <begin position="376"/>
        <end position="385"/>
    </location>
</feature>
<comment type="caution">
    <text evidence="2">The sequence shown here is derived from an EMBL/GenBank/DDBJ whole genome shotgun (WGS) entry which is preliminary data.</text>
</comment>
<proteinExistence type="predicted"/>
<evidence type="ECO:0000313" key="3">
    <source>
        <dbReference type="Proteomes" id="UP000306102"/>
    </source>
</evidence>
<keyword evidence="3" id="KW-1185">Reference proteome</keyword>
<evidence type="ECO:0000256" key="1">
    <source>
        <dbReference type="SAM" id="MobiDB-lite"/>
    </source>
</evidence>
<dbReference type="EMBL" id="SDRB02004579">
    <property type="protein sequence ID" value="THG15699.1"/>
    <property type="molecule type" value="Genomic_DNA"/>
</dbReference>
<protein>
    <submittedName>
        <fullName evidence="2">Uncharacterized protein</fullName>
    </submittedName>
</protein>
<dbReference type="PANTHER" id="PTHR46445">
    <property type="entry name" value="RNA POLYMERASE II DEGRADATION FACTOR-LIKE PROTEIN (DUF1296)"/>
    <property type="match status" value="1"/>
</dbReference>
<dbReference type="STRING" id="542762.A0A4S4EGV7"/>
<gene>
    <name evidence="2" type="ORF">TEA_021656</name>
</gene>
<accession>A0A4S4EGV7</accession>
<sequence>MEELMMGTMRASMACCSFLRVGSDLITIENEVMTIDTVDGIQFSSGYQPAWSGVPGQVSMADIVKMGRPHSKGSSTTNPSQYANNHLHAEALRSNASHNNLHSSEVYLSVLEINPEPGVGTLSPNDEGPLIEQLPAAGAPPVLEPPVTSELYVDASHLSSDKIQHSQFQKDDVRAVEDIAIENINANQTGSASVSIMKIEEDNSGGASLFNDDICKNMGSYQPHTNSFELREGVWIKTLLIPRGAQAFDEKFSASAPWLIQGEDRVEPAEEDNHSVIIPNHLQVQSADCSHLSFGSFGSGISAAFSGPFSSRPLKSNIEETSADADASLVGHSDTTNPEYYGNEPLRTASDGNLVQRTGANAGFYDSSSASQPEVLKQENTEAPHETQCMFPSSSTNYNFDNGQQLNAAFPQTSSHTQNLPPFSSVMTYIIHETFQAYTNSLPSSLLAVSVQPVRESELPYSPFLMTQSMPTKYGSAVSSISGSTISVPEDPSYGLGVEMLHVDQEVVPFYMWILEIALKTVGFSSTQPSAQILPGSNVDTGLGLPQHLAVHPYSQPSLQLGPFASMISYPYLPTSYTYLPSTFQQAFGSGNSTDHQSLAAAAGLPQYKNNNVSVNSLPQSAAIVSGYGGFGSSTSIPSNFPPAAPGPTTIGYDDILSSQYKDGNHSISLQQNENLAMWVHGLGSRIMSAVPASTYYSFQGQSQQGFRQTQQPSQSYGALGYPNFYHSQSGISLEHQQQQQNPRDGPLGSCNEFEVADQGKIIPAVEQFKIYKCPEENLPGCCPVPRVNPYVEVTLDLQDDDTIVLRSVELTTILNIDREFAFFGGADTLPASASASASSSRSLTIRWSSLNRLLQFSQGLKAEAVAKAKHFFQELKAELKRFSWSHGHASRLAIQKQYRENPSSSSSSLSRRASLVERKSLLPAVAVSTRMSSALIRRLGIGRSRLRSRDFKNMSIFATIDKTWRKTVDRASKVFLEMHYNQHKRLTNDIA</sequence>
<dbReference type="Proteomes" id="UP000306102">
    <property type="component" value="Unassembled WGS sequence"/>
</dbReference>
<feature type="region of interest" description="Disordered" evidence="1">
    <location>
        <begin position="325"/>
        <end position="389"/>
    </location>
</feature>
<organism evidence="2 3">
    <name type="scientific">Camellia sinensis var. sinensis</name>
    <name type="common">China tea</name>
    <dbReference type="NCBI Taxonomy" id="542762"/>
    <lineage>
        <taxon>Eukaryota</taxon>
        <taxon>Viridiplantae</taxon>
        <taxon>Streptophyta</taxon>
        <taxon>Embryophyta</taxon>
        <taxon>Tracheophyta</taxon>
        <taxon>Spermatophyta</taxon>
        <taxon>Magnoliopsida</taxon>
        <taxon>eudicotyledons</taxon>
        <taxon>Gunneridae</taxon>
        <taxon>Pentapetalae</taxon>
        <taxon>asterids</taxon>
        <taxon>Ericales</taxon>
        <taxon>Theaceae</taxon>
        <taxon>Camellia</taxon>
    </lineage>
</organism>
<reference evidence="2 3" key="1">
    <citation type="journal article" date="2018" name="Proc. Natl. Acad. Sci. U.S.A.">
        <title>Draft genome sequence of Camellia sinensis var. sinensis provides insights into the evolution of the tea genome and tea quality.</title>
        <authorList>
            <person name="Wei C."/>
            <person name="Yang H."/>
            <person name="Wang S."/>
            <person name="Zhao J."/>
            <person name="Liu C."/>
            <person name="Gao L."/>
            <person name="Xia E."/>
            <person name="Lu Y."/>
            <person name="Tai Y."/>
            <person name="She G."/>
            <person name="Sun J."/>
            <person name="Cao H."/>
            <person name="Tong W."/>
            <person name="Gao Q."/>
            <person name="Li Y."/>
            <person name="Deng W."/>
            <person name="Jiang X."/>
            <person name="Wang W."/>
            <person name="Chen Q."/>
            <person name="Zhang S."/>
            <person name="Li H."/>
            <person name="Wu J."/>
            <person name="Wang P."/>
            <person name="Li P."/>
            <person name="Shi C."/>
            <person name="Zheng F."/>
            <person name="Jian J."/>
            <person name="Huang B."/>
            <person name="Shan D."/>
            <person name="Shi M."/>
            <person name="Fang C."/>
            <person name="Yue Y."/>
            <person name="Li F."/>
            <person name="Li D."/>
            <person name="Wei S."/>
            <person name="Han B."/>
            <person name="Jiang C."/>
            <person name="Yin Y."/>
            <person name="Xia T."/>
            <person name="Zhang Z."/>
            <person name="Bennetzen J.L."/>
            <person name="Zhao S."/>
            <person name="Wan X."/>
        </authorList>
    </citation>
    <scope>NUCLEOTIDE SEQUENCE [LARGE SCALE GENOMIC DNA]</scope>
    <source>
        <strain evidence="3">cv. Shuchazao</strain>
        <tissue evidence="2">Leaf</tissue>
    </source>
</reference>
<evidence type="ECO:0000313" key="2">
    <source>
        <dbReference type="EMBL" id="THG15699.1"/>
    </source>
</evidence>
<name>A0A4S4EGV7_CAMSN</name>
<dbReference type="AlphaFoldDB" id="A0A4S4EGV7"/>
<dbReference type="PANTHER" id="PTHR46445:SF3">
    <property type="entry name" value="RNA POLYMERASE II DEGRADATION FACTOR-LIKE PROTEIN (DUF1296)-RELATED"/>
    <property type="match status" value="1"/>
</dbReference>
<feature type="compositionally biased region" description="Polar residues" evidence="1">
    <location>
        <begin position="350"/>
        <end position="359"/>
    </location>
</feature>